<name>A0A9P8XTM2_9PEZI</name>
<accession>A0A9P8XTM2</accession>
<reference evidence="1" key="1">
    <citation type="journal article" date="2021" name="Nat. Commun.">
        <title>Genetic determinants of endophytism in the Arabidopsis root mycobiome.</title>
        <authorList>
            <person name="Mesny F."/>
            <person name="Miyauchi S."/>
            <person name="Thiergart T."/>
            <person name="Pickel B."/>
            <person name="Atanasova L."/>
            <person name="Karlsson M."/>
            <person name="Huettel B."/>
            <person name="Barry K.W."/>
            <person name="Haridas S."/>
            <person name="Chen C."/>
            <person name="Bauer D."/>
            <person name="Andreopoulos W."/>
            <person name="Pangilinan J."/>
            <person name="LaButti K."/>
            <person name="Riley R."/>
            <person name="Lipzen A."/>
            <person name="Clum A."/>
            <person name="Drula E."/>
            <person name="Henrissat B."/>
            <person name="Kohler A."/>
            <person name="Grigoriev I.V."/>
            <person name="Martin F.M."/>
            <person name="Hacquard S."/>
        </authorList>
    </citation>
    <scope>NUCLEOTIDE SEQUENCE</scope>
    <source>
        <strain evidence="1">MPI-CAGE-CH-0230</strain>
    </source>
</reference>
<evidence type="ECO:0000313" key="1">
    <source>
        <dbReference type="EMBL" id="KAH7012178.1"/>
    </source>
</evidence>
<organism evidence="1 2">
    <name type="scientific">Microdochium trichocladiopsis</name>
    <dbReference type="NCBI Taxonomy" id="1682393"/>
    <lineage>
        <taxon>Eukaryota</taxon>
        <taxon>Fungi</taxon>
        <taxon>Dikarya</taxon>
        <taxon>Ascomycota</taxon>
        <taxon>Pezizomycotina</taxon>
        <taxon>Sordariomycetes</taxon>
        <taxon>Xylariomycetidae</taxon>
        <taxon>Xylariales</taxon>
        <taxon>Microdochiaceae</taxon>
        <taxon>Microdochium</taxon>
    </lineage>
</organism>
<dbReference type="EMBL" id="JAGTJQ010000015">
    <property type="protein sequence ID" value="KAH7012178.1"/>
    <property type="molecule type" value="Genomic_DNA"/>
</dbReference>
<keyword evidence="2" id="KW-1185">Reference proteome</keyword>
<dbReference type="Proteomes" id="UP000756346">
    <property type="component" value="Unassembled WGS sequence"/>
</dbReference>
<evidence type="ECO:0000313" key="2">
    <source>
        <dbReference type="Proteomes" id="UP000756346"/>
    </source>
</evidence>
<dbReference type="GeneID" id="70187127"/>
<gene>
    <name evidence="1" type="ORF">B0I36DRAFT_356262</name>
</gene>
<dbReference type="AlphaFoldDB" id="A0A9P8XTM2"/>
<dbReference type="RefSeq" id="XP_046004554.1">
    <property type="nucleotide sequence ID" value="XM_046157581.1"/>
</dbReference>
<sequence>MAATQSVAQVHISAVTASQAIRMNKKEDDPSQDDNAIRPRAGGFWNRACGCDRHLDHDATRAAVTALIGTVQSYKDPGRPILPHESIIERNHNVMAFIVNNDDRKGDRILRITADEVRRAFDHISNNCGLFVAGTTGAENTFAIGYMLDSDGEDLVNSMWRSEADKC</sequence>
<protein>
    <submittedName>
        <fullName evidence="1">Uncharacterized protein</fullName>
    </submittedName>
</protein>
<comment type="caution">
    <text evidence="1">The sequence shown here is derived from an EMBL/GenBank/DDBJ whole genome shotgun (WGS) entry which is preliminary data.</text>
</comment>
<proteinExistence type="predicted"/>